<dbReference type="Proteomes" id="UP000267606">
    <property type="component" value="Unassembled WGS sequence"/>
</dbReference>
<proteinExistence type="predicted"/>
<accession>A0A183HBW2</accession>
<gene>
    <name evidence="1" type="ORF">OFLC_LOCUS4974</name>
</gene>
<organism evidence="3">
    <name type="scientific">Onchocerca flexuosa</name>
    <dbReference type="NCBI Taxonomy" id="387005"/>
    <lineage>
        <taxon>Eukaryota</taxon>
        <taxon>Metazoa</taxon>
        <taxon>Ecdysozoa</taxon>
        <taxon>Nematoda</taxon>
        <taxon>Chromadorea</taxon>
        <taxon>Rhabditida</taxon>
        <taxon>Spirurina</taxon>
        <taxon>Spiruromorpha</taxon>
        <taxon>Filarioidea</taxon>
        <taxon>Onchocercidae</taxon>
        <taxon>Onchocerca</taxon>
    </lineage>
</organism>
<keyword evidence="2" id="KW-1185">Reference proteome</keyword>
<dbReference type="WBParaSite" id="OFLC_0000497301-mRNA-1">
    <property type="protein sequence ID" value="OFLC_0000497301-mRNA-1"/>
    <property type="gene ID" value="OFLC_0000497301"/>
</dbReference>
<sequence length="104" mass="11601">MSFNTIKTAKVLQDSRKSASDNNQEVCAFGMTDDGAKLKKMWALVAEETSLTNSLNDINAKINKVKADLSILSSESFQITKRLDEVRLLKSQLLNNSHDTVVRQ</sequence>
<reference evidence="3" key="1">
    <citation type="submission" date="2016-06" db="UniProtKB">
        <authorList>
            <consortium name="WormBaseParasite"/>
        </authorList>
    </citation>
    <scope>IDENTIFICATION</scope>
</reference>
<evidence type="ECO:0000313" key="3">
    <source>
        <dbReference type="WBParaSite" id="OFLC_0000497301-mRNA-1"/>
    </source>
</evidence>
<dbReference type="EMBL" id="UZAJ01004062">
    <property type="protein sequence ID" value="VDO41642.1"/>
    <property type="molecule type" value="Genomic_DNA"/>
</dbReference>
<protein>
    <submittedName>
        <fullName evidence="1 3">Uncharacterized protein</fullName>
    </submittedName>
</protein>
<name>A0A183HBW2_9BILA</name>
<dbReference type="AlphaFoldDB" id="A0A183HBW2"/>
<evidence type="ECO:0000313" key="1">
    <source>
        <dbReference type="EMBL" id="VDO41642.1"/>
    </source>
</evidence>
<reference evidence="1 2" key="2">
    <citation type="submission" date="2018-11" db="EMBL/GenBank/DDBJ databases">
        <authorList>
            <consortium name="Pathogen Informatics"/>
        </authorList>
    </citation>
    <scope>NUCLEOTIDE SEQUENCE [LARGE SCALE GENOMIC DNA]</scope>
</reference>
<evidence type="ECO:0000313" key="2">
    <source>
        <dbReference type="Proteomes" id="UP000267606"/>
    </source>
</evidence>